<comment type="subcellular location">
    <subcellularLocation>
        <location evidence="1">Membrane</location>
        <topology evidence="1">Single-pass membrane protein</topology>
    </subcellularLocation>
</comment>
<keyword evidence="5 9" id="KW-1133">Transmembrane helix</keyword>
<keyword evidence="7 9" id="KW-0472">Membrane</keyword>
<sequence>MLDTKAWAERAVEWAAKDPDGFLATVISALTPLFLARAVLSWKLAKMTEARGKEQKKTQKRQENTAKTKRLKKD</sequence>
<evidence type="ECO:0000256" key="4">
    <source>
        <dbReference type="ARBA" id="ARBA00022692"/>
    </source>
</evidence>
<dbReference type="AlphaFoldDB" id="A0A7J7Z9M2"/>
<evidence type="ECO:0000256" key="5">
    <source>
        <dbReference type="ARBA" id="ARBA00022989"/>
    </source>
</evidence>
<proteinExistence type="inferred from homology"/>
<dbReference type="PANTHER" id="PTHR28644">
    <property type="entry name" value="SMALL INTEGRAL MEMBRANE PROTEIN 15"/>
    <property type="match status" value="1"/>
</dbReference>
<evidence type="ECO:0000313" key="11">
    <source>
        <dbReference type="Proteomes" id="UP000527355"/>
    </source>
</evidence>
<feature type="compositionally biased region" description="Basic and acidic residues" evidence="8">
    <location>
        <begin position="50"/>
        <end position="66"/>
    </location>
</feature>
<comment type="caution">
    <text evidence="10">The sequence shown here is derived from an EMBL/GenBank/DDBJ whole genome shotgun (WGS) entry which is preliminary data.</text>
</comment>
<dbReference type="VEuPathDB" id="HostDB:LOC118650158"/>
<feature type="transmembrane region" description="Helical" evidence="9">
    <location>
        <begin position="22"/>
        <end position="40"/>
    </location>
</feature>
<evidence type="ECO:0000256" key="3">
    <source>
        <dbReference type="ARBA" id="ARBA00017904"/>
    </source>
</evidence>
<dbReference type="OrthoDB" id="6282848at2759"/>
<accession>A0A7J7Z9M2</accession>
<dbReference type="InterPro" id="IPR027877">
    <property type="entry name" value="Smim15"/>
</dbReference>
<keyword evidence="11" id="KW-1185">Reference proteome</keyword>
<dbReference type="Proteomes" id="UP000527355">
    <property type="component" value="Unassembled WGS sequence"/>
</dbReference>
<name>A0A7J7Z9M2_MYOMY</name>
<evidence type="ECO:0000256" key="7">
    <source>
        <dbReference type="ARBA" id="ARBA00023136"/>
    </source>
</evidence>
<evidence type="ECO:0000256" key="6">
    <source>
        <dbReference type="ARBA" id="ARBA00023054"/>
    </source>
</evidence>
<feature type="region of interest" description="Disordered" evidence="8">
    <location>
        <begin position="50"/>
        <end position="74"/>
    </location>
</feature>
<organism evidence="10 11">
    <name type="scientific">Myotis myotis</name>
    <name type="common">Greater mouse-eared bat</name>
    <name type="synonym">Vespertilio myotis</name>
    <dbReference type="NCBI Taxonomy" id="51298"/>
    <lineage>
        <taxon>Eukaryota</taxon>
        <taxon>Metazoa</taxon>
        <taxon>Chordata</taxon>
        <taxon>Craniata</taxon>
        <taxon>Vertebrata</taxon>
        <taxon>Euteleostomi</taxon>
        <taxon>Mammalia</taxon>
        <taxon>Eutheria</taxon>
        <taxon>Laurasiatheria</taxon>
        <taxon>Chiroptera</taxon>
        <taxon>Yangochiroptera</taxon>
        <taxon>Vespertilionidae</taxon>
        <taxon>Myotis</taxon>
    </lineage>
</organism>
<evidence type="ECO:0000256" key="8">
    <source>
        <dbReference type="SAM" id="MobiDB-lite"/>
    </source>
</evidence>
<keyword evidence="4 9" id="KW-0812">Transmembrane</keyword>
<protein>
    <recommendedName>
        <fullName evidence="3">Small integral membrane protein 15</fullName>
    </recommendedName>
</protein>
<dbReference type="Pfam" id="PF15086">
    <property type="entry name" value="UPF0542"/>
    <property type="match status" value="1"/>
</dbReference>
<evidence type="ECO:0000313" key="10">
    <source>
        <dbReference type="EMBL" id="KAF6370626.1"/>
    </source>
</evidence>
<evidence type="ECO:0000256" key="2">
    <source>
        <dbReference type="ARBA" id="ARBA00006758"/>
    </source>
</evidence>
<keyword evidence="6" id="KW-0175">Coiled coil</keyword>
<dbReference type="GO" id="GO:0016020">
    <property type="term" value="C:membrane"/>
    <property type="evidence" value="ECO:0007669"/>
    <property type="project" value="UniProtKB-SubCell"/>
</dbReference>
<dbReference type="PANTHER" id="PTHR28644:SF1">
    <property type="entry name" value="SMALL INTEGRAL MEMBRANE PROTEIN 15"/>
    <property type="match status" value="1"/>
</dbReference>
<evidence type="ECO:0000256" key="9">
    <source>
        <dbReference type="SAM" id="Phobius"/>
    </source>
</evidence>
<reference evidence="10 11" key="1">
    <citation type="journal article" date="2020" name="Nature">
        <title>Six reference-quality genomes reveal evolution of bat adaptations.</title>
        <authorList>
            <person name="Jebb D."/>
            <person name="Huang Z."/>
            <person name="Pippel M."/>
            <person name="Hughes G.M."/>
            <person name="Lavrichenko K."/>
            <person name="Devanna P."/>
            <person name="Winkler S."/>
            <person name="Jermiin L.S."/>
            <person name="Skirmuntt E.C."/>
            <person name="Katzourakis A."/>
            <person name="Burkitt-Gray L."/>
            <person name="Ray D.A."/>
            <person name="Sullivan K.A.M."/>
            <person name="Roscito J.G."/>
            <person name="Kirilenko B.M."/>
            <person name="Davalos L.M."/>
            <person name="Corthals A.P."/>
            <person name="Power M.L."/>
            <person name="Jones G."/>
            <person name="Ransome R.D."/>
            <person name="Dechmann D.K.N."/>
            <person name="Locatelli A.G."/>
            <person name="Puechmaille S.J."/>
            <person name="Fedrigo O."/>
            <person name="Jarvis E.D."/>
            <person name="Hiller M."/>
            <person name="Vernes S.C."/>
            <person name="Myers E.W."/>
            <person name="Teeling E.C."/>
        </authorList>
    </citation>
    <scope>NUCLEOTIDE SEQUENCE [LARGE SCALE GENOMIC DNA]</scope>
    <source>
        <strain evidence="10">MMyoMyo1</strain>
        <tissue evidence="10">Flight muscle</tissue>
    </source>
</reference>
<dbReference type="EMBL" id="JABWUV010000003">
    <property type="protein sequence ID" value="KAF6370626.1"/>
    <property type="molecule type" value="Genomic_DNA"/>
</dbReference>
<comment type="similarity">
    <text evidence="2">Belongs to the SMIM15 family.</text>
</comment>
<evidence type="ECO:0000256" key="1">
    <source>
        <dbReference type="ARBA" id="ARBA00004167"/>
    </source>
</evidence>
<gene>
    <name evidence="10" type="ORF">mMyoMyo1_017975</name>
</gene>